<evidence type="ECO:0000313" key="3">
    <source>
        <dbReference type="Proteomes" id="UP001596112"/>
    </source>
</evidence>
<keyword evidence="3" id="KW-1185">Reference proteome</keyword>
<reference evidence="3" key="1">
    <citation type="journal article" date="2019" name="Int. J. Syst. Evol. Microbiol.">
        <title>The Global Catalogue of Microorganisms (GCM) 10K type strain sequencing project: providing services to taxonomists for standard genome sequencing and annotation.</title>
        <authorList>
            <consortium name="The Broad Institute Genomics Platform"/>
            <consortium name="The Broad Institute Genome Sequencing Center for Infectious Disease"/>
            <person name="Wu L."/>
            <person name="Ma J."/>
        </authorList>
    </citation>
    <scope>NUCLEOTIDE SEQUENCE [LARGE SCALE GENOMIC DNA]</scope>
    <source>
        <strain evidence="3">JCM 9918</strain>
    </source>
</reference>
<dbReference type="RefSeq" id="WP_272173418.1">
    <property type="nucleotide sequence ID" value="NZ_JAQOSL010000108.1"/>
</dbReference>
<organism evidence="2 3">
    <name type="scientific">Streptomyces heilongjiangensis</name>
    <dbReference type="NCBI Taxonomy" id="945052"/>
    <lineage>
        <taxon>Bacteria</taxon>
        <taxon>Bacillati</taxon>
        <taxon>Actinomycetota</taxon>
        <taxon>Actinomycetes</taxon>
        <taxon>Kitasatosporales</taxon>
        <taxon>Streptomycetaceae</taxon>
        <taxon>Streptomyces</taxon>
    </lineage>
</organism>
<comment type="caution">
    <text evidence="2">The sequence shown here is derived from an EMBL/GenBank/DDBJ whole genome shotgun (WGS) entry which is preliminary data.</text>
</comment>
<protein>
    <submittedName>
        <fullName evidence="2">Uncharacterized protein</fullName>
    </submittedName>
</protein>
<accession>A0ABW1BGV5</accession>
<dbReference type="Proteomes" id="UP001596112">
    <property type="component" value="Unassembled WGS sequence"/>
</dbReference>
<dbReference type="EMBL" id="JBHSNZ010000030">
    <property type="protein sequence ID" value="MFC5812009.1"/>
    <property type="molecule type" value="Genomic_DNA"/>
</dbReference>
<proteinExistence type="predicted"/>
<sequence length="106" mass="11090">MANPGSARFWFDTRTAQTRLLGRDDALSAIGLTAGPGVSDAELRANTVARLGAVAGAYTVRTKAERAADQKPCAHVVVSGWRPATSGAPPVRLEPRLPPDANVVRA</sequence>
<feature type="region of interest" description="Disordered" evidence="1">
    <location>
        <begin position="84"/>
        <end position="106"/>
    </location>
</feature>
<name>A0ABW1BGV5_9ACTN</name>
<gene>
    <name evidence="2" type="ORF">ACFQGO_31610</name>
</gene>
<evidence type="ECO:0000256" key="1">
    <source>
        <dbReference type="SAM" id="MobiDB-lite"/>
    </source>
</evidence>
<evidence type="ECO:0000313" key="2">
    <source>
        <dbReference type="EMBL" id="MFC5812009.1"/>
    </source>
</evidence>